<evidence type="ECO:0000256" key="5">
    <source>
        <dbReference type="ARBA" id="ARBA00022840"/>
    </source>
</evidence>
<keyword evidence="7" id="KW-0479">Metal-binding</keyword>
<comment type="subunit">
    <text evidence="7">Monomer.</text>
</comment>
<dbReference type="CDD" id="cd00464">
    <property type="entry name" value="SK"/>
    <property type="match status" value="1"/>
</dbReference>
<keyword evidence="5 7" id="KW-0067">ATP-binding</keyword>
<feature type="binding site" evidence="7">
    <location>
        <position position="56"/>
    </location>
    <ligand>
        <name>substrate</name>
    </ligand>
</feature>
<dbReference type="UniPathway" id="UPA00053">
    <property type="reaction ID" value="UER00088"/>
</dbReference>
<dbReference type="GO" id="GO:0009073">
    <property type="term" value="P:aromatic amino acid family biosynthetic process"/>
    <property type="evidence" value="ECO:0007669"/>
    <property type="project" value="UniProtKB-KW"/>
</dbReference>
<comment type="similarity">
    <text evidence="7">Belongs to the shikimate kinase family.</text>
</comment>
<dbReference type="InterPro" id="IPR000623">
    <property type="entry name" value="Shikimate_kinase/TSH1"/>
</dbReference>
<gene>
    <name evidence="7 8" type="primary">aroK</name>
</gene>
<evidence type="ECO:0000256" key="4">
    <source>
        <dbReference type="ARBA" id="ARBA00022777"/>
    </source>
</evidence>
<feature type="binding site" evidence="7">
    <location>
        <begin position="10"/>
        <end position="15"/>
    </location>
    <ligand>
        <name>ATP</name>
        <dbReference type="ChEBI" id="CHEBI:30616"/>
    </ligand>
</feature>
<protein>
    <recommendedName>
        <fullName evidence="7">Shikimate kinase</fullName>
        <shortName evidence="7">SK</shortName>
        <ecNumber evidence="7">2.7.1.71</ecNumber>
    </recommendedName>
</protein>
<proteinExistence type="inferred from homology"/>
<evidence type="ECO:0000256" key="3">
    <source>
        <dbReference type="ARBA" id="ARBA00022741"/>
    </source>
</evidence>
<accession>Q2YZD9</accession>
<dbReference type="PANTHER" id="PTHR21087:SF16">
    <property type="entry name" value="SHIKIMATE KINASE 1, CHLOROPLASTIC"/>
    <property type="match status" value="1"/>
</dbReference>
<comment type="cofactor">
    <cofactor evidence="7">
        <name>Mg(2+)</name>
        <dbReference type="ChEBI" id="CHEBI:18420"/>
    </cofactor>
    <text evidence="7">Binds 1 Mg(2+) ion per subunit.</text>
</comment>
<comment type="catalytic activity">
    <reaction evidence="7">
        <text>shikimate + ATP = 3-phosphoshikimate + ADP + H(+)</text>
        <dbReference type="Rhea" id="RHEA:13121"/>
        <dbReference type="ChEBI" id="CHEBI:15378"/>
        <dbReference type="ChEBI" id="CHEBI:30616"/>
        <dbReference type="ChEBI" id="CHEBI:36208"/>
        <dbReference type="ChEBI" id="CHEBI:145989"/>
        <dbReference type="ChEBI" id="CHEBI:456216"/>
        <dbReference type="EC" id="2.7.1.71"/>
    </reaction>
</comment>
<sequence>MIVVLMGYMASGKSSLGKVLAEKLNYDFIDLDDFIEAKEKMSVKNIFDTRGEIYFRKAEGEYLKELIQHVDDTVLSLGGGTPCYGSNMMTILNSDDVKSMYLKASIPSLIDRLKNERLKRPLISHITTDEDLAEFIGKHLFERTPYYDQAHIKIITDHKSKEEIIDEMMKVLI</sequence>
<dbReference type="GO" id="GO:0005524">
    <property type="term" value="F:ATP binding"/>
    <property type="evidence" value="ECO:0007669"/>
    <property type="project" value="UniProtKB-UniRule"/>
</dbReference>
<dbReference type="GO" id="GO:0009423">
    <property type="term" value="P:chorismate biosynthetic process"/>
    <property type="evidence" value="ECO:0007669"/>
    <property type="project" value="UniProtKB-UniRule"/>
</dbReference>
<dbReference type="Gene3D" id="3.40.50.300">
    <property type="entry name" value="P-loop containing nucleotide triphosphate hydrolases"/>
    <property type="match status" value="1"/>
</dbReference>
<evidence type="ECO:0000256" key="1">
    <source>
        <dbReference type="ARBA" id="ARBA00022605"/>
    </source>
</evidence>
<dbReference type="GO" id="GO:0004765">
    <property type="term" value="F:shikimate kinase activity"/>
    <property type="evidence" value="ECO:0007669"/>
    <property type="project" value="UniProtKB-UniRule"/>
</dbReference>
<reference evidence="8" key="1">
    <citation type="journal article" date="2005" name="Environ. Microbiol.">
        <title>Lateral gene transfer and phylogenetic assignment of environmental fosmid clones.</title>
        <authorList>
            <person name="Nesbo C.L."/>
            <person name="Boucher Y."/>
            <person name="Dlutek M."/>
            <person name="Doolittle F.W."/>
        </authorList>
    </citation>
    <scope>NUCLEOTIDE SEQUENCE</scope>
</reference>
<comment type="pathway">
    <text evidence="7">Metabolic intermediate biosynthesis; chorismate biosynthesis; chorismate from D-erythrose 4-phosphate and phosphoenolpyruvate: step 5/7.</text>
</comment>
<evidence type="ECO:0000313" key="8">
    <source>
        <dbReference type="EMBL" id="CAI78718.1"/>
    </source>
</evidence>
<keyword evidence="6 7" id="KW-0057">Aromatic amino acid biosynthesis</keyword>
<keyword evidence="7" id="KW-0460">Magnesium</keyword>
<dbReference type="EMBL" id="AJ937771">
    <property type="protein sequence ID" value="CAI78718.1"/>
    <property type="molecule type" value="Genomic_DNA"/>
</dbReference>
<dbReference type="AlphaFoldDB" id="Q2YZD9"/>
<evidence type="ECO:0000256" key="6">
    <source>
        <dbReference type="ARBA" id="ARBA00023141"/>
    </source>
</evidence>
<keyword evidence="1 7" id="KW-0028">Amino-acid biosynthesis</keyword>
<name>Q2YZD9_9FLAO</name>
<dbReference type="InterPro" id="IPR031322">
    <property type="entry name" value="Shikimate/glucono_kinase"/>
</dbReference>
<dbReference type="GO" id="GO:0008652">
    <property type="term" value="P:amino acid biosynthetic process"/>
    <property type="evidence" value="ECO:0007669"/>
    <property type="project" value="UniProtKB-KW"/>
</dbReference>
<dbReference type="GO" id="GO:0005829">
    <property type="term" value="C:cytosol"/>
    <property type="evidence" value="ECO:0007669"/>
    <property type="project" value="TreeGrafter"/>
</dbReference>
<comment type="caution">
    <text evidence="7">Lacks conserved residue(s) required for the propagation of feature annotation.</text>
</comment>
<keyword evidence="7" id="KW-0963">Cytoplasm</keyword>
<dbReference type="InterPro" id="IPR027417">
    <property type="entry name" value="P-loop_NTPase"/>
</dbReference>
<dbReference type="GO" id="GO:0000287">
    <property type="term" value="F:magnesium ion binding"/>
    <property type="evidence" value="ECO:0007669"/>
    <property type="project" value="UniProtKB-UniRule"/>
</dbReference>
<feature type="binding site" evidence="7">
    <location>
        <position position="120"/>
    </location>
    <ligand>
        <name>ATP</name>
        <dbReference type="ChEBI" id="CHEBI:30616"/>
    </ligand>
</feature>
<keyword evidence="2 7" id="KW-0808">Transferase</keyword>
<feature type="binding site" evidence="7">
    <location>
        <position position="32"/>
    </location>
    <ligand>
        <name>substrate</name>
    </ligand>
</feature>
<dbReference type="SUPFAM" id="SSF52540">
    <property type="entry name" value="P-loop containing nucleoside triphosphate hydrolases"/>
    <property type="match status" value="1"/>
</dbReference>
<evidence type="ECO:0000256" key="7">
    <source>
        <dbReference type="HAMAP-Rule" id="MF_00109"/>
    </source>
</evidence>
<dbReference type="PANTHER" id="PTHR21087">
    <property type="entry name" value="SHIKIMATE KINASE"/>
    <property type="match status" value="1"/>
</dbReference>
<comment type="subcellular location">
    <subcellularLocation>
        <location evidence="7">Cytoplasm</location>
    </subcellularLocation>
</comment>
<dbReference type="EC" id="2.7.1.71" evidence="7"/>
<feature type="binding site" evidence="7">
    <location>
        <position position="14"/>
    </location>
    <ligand>
        <name>Mg(2+)</name>
        <dbReference type="ChEBI" id="CHEBI:18420"/>
    </ligand>
</feature>
<comment type="function">
    <text evidence="7">Catalyzes the specific phosphorylation of the 3-hydroxyl group of shikimic acid using ATP as a cosubstrate.</text>
</comment>
<organism evidence="8">
    <name type="scientific">uncultured Flavobacteriaceae bacterium</name>
    <dbReference type="NCBI Taxonomy" id="165436"/>
    <lineage>
        <taxon>Bacteria</taxon>
        <taxon>Pseudomonadati</taxon>
        <taxon>Bacteroidota</taxon>
        <taxon>Flavobacteriia</taxon>
        <taxon>Flavobacteriales</taxon>
        <taxon>Flavobacteriaceae</taxon>
        <taxon>environmental samples</taxon>
    </lineage>
</organism>
<dbReference type="HAMAP" id="MF_00109">
    <property type="entry name" value="Shikimate_kinase"/>
    <property type="match status" value="1"/>
</dbReference>
<feature type="binding site" evidence="7">
    <location>
        <position position="143"/>
    </location>
    <ligand>
        <name>substrate</name>
    </ligand>
</feature>
<dbReference type="Pfam" id="PF01202">
    <property type="entry name" value="SKI"/>
    <property type="match status" value="1"/>
</dbReference>
<dbReference type="PRINTS" id="PR01100">
    <property type="entry name" value="SHIKIMTKNASE"/>
</dbReference>
<feature type="binding site" evidence="7">
    <location>
        <position position="79"/>
    </location>
    <ligand>
        <name>substrate</name>
    </ligand>
</feature>
<keyword evidence="3 7" id="KW-0547">Nucleotide-binding</keyword>
<keyword evidence="4 7" id="KW-0418">Kinase</keyword>
<evidence type="ECO:0000256" key="2">
    <source>
        <dbReference type="ARBA" id="ARBA00022679"/>
    </source>
</evidence>